<name>A0A2P2M2R2_RHIMU</name>
<evidence type="ECO:0000313" key="1">
    <source>
        <dbReference type="EMBL" id="MBX24494.1"/>
    </source>
</evidence>
<organism evidence="1">
    <name type="scientific">Rhizophora mucronata</name>
    <name type="common">Asiatic mangrove</name>
    <dbReference type="NCBI Taxonomy" id="61149"/>
    <lineage>
        <taxon>Eukaryota</taxon>
        <taxon>Viridiplantae</taxon>
        <taxon>Streptophyta</taxon>
        <taxon>Embryophyta</taxon>
        <taxon>Tracheophyta</taxon>
        <taxon>Spermatophyta</taxon>
        <taxon>Magnoliopsida</taxon>
        <taxon>eudicotyledons</taxon>
        <taxon>Gunneridae</taxon>
        <taxon>Pentapetalae</taxon>
        <taxon>rosids</taxon>
        <taxon>fabids</taxon>
        <taxon>Malpighiales</taxon>
        <taxon>Rhizophoraceae</taxon>
        <taxon>Rhizophora</taxon>
    </lineage>
</organism>
<accession>A0A2P2M2R2</accession>
<protein>
    <submittedName>
        <fullName evidence="1">Uncharacterized protein MANES_16G086100</fullName>
    </submittedName>
</protein>
<reference evidence="1" key="1">
    <citation type="submission" date="2018-02" db="EMBL/GenBank/DDBJ databases">
        <title>Rhizophora mucronata_Transcriptome.</title>
        <authorList>
            <person name="Meera S.P."/>
            <person name="Sreeshan A."/>
            <person name="Augustine A."/>
        </authorList>
    </citation>
    <scope>NUCLEOTIDE SEQUENCE</scope>
    <source>
        <tissue evidence="1">Leaf</tissue>
    </source>
</reference>
<dbReference type="AlphaFoldDB" id="A0A2P2M2R2"/>
<dbReference type="EMBL" id="GGEC01044010">
    <property type="protein sequence ID" value="MBX24494.1"/>
    <property type="molecule type" value="Transcribed_RNA"/>
</dbReference>
<proteinExistence type="predicted"/>
<sequence>MYIIKMRKLGEWIDSYQNASCVGINIIKRISSLEIVKHSRLIQVGQFGHVVHSSMLLLVGISRKQPLQGSQNLLARRSNDLDLLADEIGDFGGDPGKILVLHPYLGALPQTHPRRFRHCV</sequence>